<dbReference type="InterPro" id="IPR011650">
    <property type="entry name" value="Peptidase_M20_dimer"/>
</dbReference>
<dbReference type="OrthoDB" id="9783294at2"/>
<dbReference type="Gene3D" id="3.30.70.360">
    <property type="match status" value="1"/>
</dbReference>
<dbReference type="PANTHER" id="PTHR43808">
    <property type="entry name" value="ACETYLORNITHINE DEACETYLASE"/>
    <property type="match status" value="1"/>
</dbReference>
<dbReference type="EMBL" id="LGKP01000002">
    <property type="protein sequence ID" value="KPL92007.1"/>
    <property type="molecule type" value="Genomic_DNA"/>
</dbReference>
<accession>A0A0P6Z434</accession>
<keyword evidence="2" id="KW-0479">Metal-binding</keyword>
<keyword evidence="8" id="KW-1185">Reference proteome</keyword>
<keyword evidence="3" id="KW-0378">Hydrolase</keyword>
<dbReference type="InterPro" id="IPR001261">
    <property type="entry name" value="ArgE/DapE_CS"/>
</dbReference>
<name>A0A0P6Z434_9CHLR</name>
<dbReference type="AlphaFoldDB" id="A0A0P6Z434"/>
<organism evidence="7 8">
    <name type="scientific">Herpetosiphon geysericola</name>
    <dbReference type="NCBI Taxonomy" id="70996"/>
    <lineage>
        <taxon>Bacteria</taxon>
        <taxon>Bacillati</taxon>
        <taxon>Chloroflexota</taxon>
        <taxon>Chloroflexia</taxon>
        <taxon>Herpetosiphonales</taxon>
        <taxon>Herpetosiphonaceae</taxon>
        <taxon>Herpetosiphon</taxon>
    </lineage>
</organism>
<dbReference type="CDD" id="cd03885">
    <property type="entry name" value="M20_CPDG2"/>
    <property type="match status" value="1"/>
</dbReference>
<dbReference type="STRING" id="70996.SE18_00170"/>
<dbReference type="PIRSF" id="PIRSF037238">
    <property type="entry name" value="Carboxypeptidase_G2"/>
    <property type="match status" value="1"/>
</dbReference>
<evidence type="ECO:0000259" key="6">
    <source>
        <dbReference type="Pfam" id="PF07687"/>
    </source>
</evidence>
<dbReference type="Pfam" id="PF01546">
    <property type="entry name" value="Peptidase_M20"/>
    <property type="match status" value="1"/>
</dbReference>
<evidence type="ECO:0000256" key="3">
    <source>
        <dbReference type="ARBA" id="ARBA00022801"/>
    </source>
</evidence>
<dbReference type="GO" id="GO:0016787">
    <property type="term" value="F:hydrolase activity"/>
    <property type="evidence" value="ECO:0007669"/>
    <property type="project" value="UniProtKB-KW"/>
</dbReference>
<feature type="domain" description="Peptidase M20 dimerisation" evidence="6">
    <location>
        <begin position="182"/>
        <end position="276"/>
    </location>
</feature>
<evidence type="ECO:0000256" key="2">
    <source>
        <dbReference type="ARBA" id="ARBA00022723"/>
    </source>
</evidence>
<evidence type="ECO:0000256" key="1">
    <source>
        <dbReference type="ARBA" id="ARBA00001947"/>
    </source>
</evidence>
<dbReference type="InterPro" id="IPR002933">
    <property type="entry name" value="Peptidase_M20"/>
</dbReference>
<proteinExistence type="predicted"/>
<keyword evidence="4" id="KW-0862">Zinc</keyword>
<dbReference type="SUPFAM" id="SSF53187">
    <property type="entry name" value="Zn-dependent exopeptidases"/>
    <property type="match status" value="1"/>
</dbReference>
<dbReference type="GO" id="GO:0046872">
    <property type="term" value="F:metal ion binding"/>
    <property type="evidence" value="ECO:0007669"/>
    <property type="project" value="UniProtKB-KW"/>
</dbReference>
<sequence length="376" mass="40465">MPRQLLTYLDACLPDLLDEMRQWIEIESFTRDITAVSWMVNVVGERLSKLGASVRKYNGKPQADHLLASWPGEGEPILIVGHVDTVYPPGTIDEFPFRIDGDVVRGPGVSDMKGCILLTCAALQALRHFGRWTSRPLKFLITTDEEIGSPTSRRYIEEQARGCRAALIIESAEEGGWLKTWRKSVSMYDLVITGKPSHAGVAPELGISAIHELSYQIGQILPLARPEIGTTINIGKISGGTAANVVAAEAHCTIDVRARKVGEAERVDQALHQLAPRLAGAKLSLEGGVNRPAMEPTPATMALYAAAEQIAKQLNLPIKASGTGGGSDGNFTSAIGVPTLDGLGGWGSDSHSFDEWLSISQFAPRAALLARLIETL</sequence>
<gene>
    <name evidence="7" type="ORF">SE18_00170</name>
</gene>
<dbReference type="InterPro" id="IPR017150">
    <property type="entry name" value="Pept_M20_glutamate_carboxypep"/>
</dbReference>
<dbReference type="RefSeq" id="WP_054532392.1">
    <property type="nucleotide sequence ID" value="NZ_LGKP01000002.1"/>
</dbReference>
<evidence type="ECO:0000313" key="8">
    <source>
        <dbReference type="Proteomes" id="UP000050277"/>
    </source>
</evidence>
<comment type="caution">
    <text evidence="7">The sequence shown here is derived from an EMBL/GenBank/DDBJ whole genome shotgun (WGS) entry which is preliminary data.</text>
</comment>
<dbReference type="InterPro" id="IPR050072">
    <property type="entry name" value="Peptidase_M20A"/>
</dbReference>
<dbReference type="Proteomes" id="UP000050277">
    <property type="component" value="Unassembled WGS sequence"/>
</dbReference>
<reference evidence="7 8" key="1">
    <citation type="submission" date="2015-07" db="EMBL/GenBank/DDBJ databases">
        <title>Whole genome sequence of Herpetosiphon geysericola DSM 7119.</title>
        <authorList>
            <person name="Hemp J."/>
            <person name="Ward L.M."/>
            <person name="Pace L.A."/>
            <person name="Fischer W.W."/>
        </authorList>
    </citation>
    <scope>NUCLEOTIDE SEQUENCE [LARGE SCALE GENOMIC DNA]</scope>
    <source>
        <strain evidence="7 8">DSM 7119</strain>
    </source>
</reference>
<dbReference type="PATRIC" id="fig|70996.4.peg.2570"/>
<dbReference type="PROSITE" id="PS00758">
    <property type="entry name" value="ARGE_DAPE_CPG2_1"/>
    <property type="match status" value="1"/>
</dbReference>
<dbReference type="SUPFAM" id="SSF55031">
    <property type="entry name" value="Bacterial exopeptidase dimerisation domain"/>
    <property type="match status" value="1"/>
</dbReference>
<evidence type="ECO:0000313" key="7">
    <source>
        <dbReference type="EMBL" id="KPL92007.1"/>
    </source>
</evidence>
<protein>
    <recommendedName>
        <fullName evidence="6">Peptidase M20 dimerisation domain-containing protein</fullName>
    </recommendedName>
</protein>
<dbReference type="PANTHER" id="PTHR43808:SF9">
    <property type="entry name" value="BLL0789 PROTEIN"/>
    <property type="match status" value="1"/>
</dbReference>
<dbReference type="InterPro" id="IPR036264">
    <property type="entry name" value="Bact_exopeptidase_dim_dom"/>
</dbReference>
<feature type="active site" description="Proton acceptor" evidence="5">
    <location>
        <position position="145"/>
    </location>
</feature>
<evidence type="ECO:0000256" key="5">
    <source>
        <dbReference type="PIRSR" id="PIRSR037238-1"/>
    </source>
</evidence>
<comment type="cofactor">
    <cofactor evidence="1">
        <name>Zn(2+)</name>
        <dbReference type="ChEBI" id="CHEBI:29105"/>
    </cofactor>
</comment>
<dbReference type="Gene3D" id="3.40.630.10">
    <property type="entry name" value="Zn peptidases"/>
    <property type="match status" value="1"/>
</dbReference>
<dbReference type="Pfam" id="PF07687">
    <property type="entry name" value="M20_dimer"/>
    <property type="match status" value="1"/>
</dbReference>
<feature type="active site" evidence="5">
    <location>
        <position position="84"/>
    </location>
</feature>
<evidence type="ECO:0000256" key="4">
    <source>
        <dbReference type="ARBA" id="ARBA00022833"/>
    </source>
</evidence>